<protein>
    <submittedName>
        <fullName evidence="1">Uncharacterized protein</fullName>
    </submittedName>
</protein>
<evidence type="ECO:0000313" key="1">
    <source>
        <dbReference type="EMBL" id="KAJ8015697.1"/>
    </source>
</evidence>
<name>A0ACC2HIN3_DALPE</name>
<proteinExistence type="predicted"/>
<organism evidence="1 2">
    <name type="scientific">Dallia pectoralis</name>
    <name type="common">Alaska blackfish</name>
    <dbReference type="NCBI Taxonomy" id="75939"/>
    <lineage>
        <taxon>Eukaryota</taxon>
        <taxon>Metazoa</taxon>
        <taxon>Chordata</taxon>
        <taxon>Craniata</taxon>
        <taxon>Vertebrata</taxon>
        <taxon>Euteleostomi</taxon>
        <taxon>Actinopterygii</taxon>
        <taxon>Neopterygii</taxon>
        <taxon>Teleostei</taxon>
        <taxon>Protacanthopterygii</taxon>
        <taxon>Esociformes</taxon>
        <taxon>Umbridae</taxon>
        <taxon>Dallia</taxon>
    </lineage>
</organism>
<dbReference type="EMBL" id="CM055729">
    <property type="protein sequence ID" value="KAJ8015697.1"/>
    <property type="molecule type" value="Genomic_DNA"/>
</dbReference>
<sequence length="123" mass="13334">MASIVASLNTGSSPSNRHPTSAPRTNSCQSTYPRHFNPGLLVRAAGPPPCRVAVSDMTPEMEMKPWIFISGGRCPHEAGPGEEGAWRTEAREAWVVGGFRNVPHNPQTTPHHPARNCPCNELL</sequence>
<accession>A0ACC2HIN3</accession>
<gene>
    <name evidence="1" type="ORF">DPEC_G00028800</name>
</gene>
<dbReference type="Proteomes" id="UP001157502">
    <property type="component" value="Chromosome 2"/>
</dbReference>
<comment type="caution">
    <text evidence="1">The sequence shown here is derived from an EMBL/GenBank/DDBJ whole genome shotgun (WGS) entry which is preliminary data.</text>
</comment>
<evidence type="ECO:0000313" key="2">
    <source>
        <dbReference type="Proteomes" id="UP001157502"/>
    </source>
</evidence>
<keyword evidence="2" id="KW-1185">Reference proteome</keyword>
<reference evidence="1" key="1">
    <citation type="submission" date="2021-05" db="EMBL/GenBank/DDBJ databases">
        <authorList>
            <person name="Pan Q."/>
            <person name="Jouanno E."/>
            <person name="Zahm M."/>
            <person name="Klopp C."/>
            <person name="Cabau C."/>
            <person name="Louis A."/>
            <person name="Berthelot C."/>
            <person name="Parey E."/>
            <person name="Roest Crollius H."/>
            <person name="Montfort J."/>
            <person name="Robinson-Rechavi M."/>
            <person name="Bouchez O."/>
            <person name="Lampietro C."/>
            <person name="Lopez Roques C."/>
            <person name="Donnadieu C."/>
            <person name="Postlethwait J."/>
            <person name="Bobe J."/>
            <person name="Dillon D."/>
            <person name="Chandos A."/>
            <person name="von Hippel F."/>
            <person name="Guiguen Y."/>
        </authorList>
    </citation>
    <scope>NUCLEOTIDE SEQUENCE</scope>
    <source>
        <strain evidence="1">YG-Jan2019</strain>
    </source>
</reference>